<comment type="pathway">
    <text evidence="8">Isoprenoid biosynthesis; dimethylallyl diphosphate biosynthesis; dimethylallyl diphosphate from (2E)-4-hydroxy-3-methylbutenyl diphosphate: step 1/1.</text>
</comment>
<keyword evidence="6" id="KW-0411">Iron-sulfur</keyword>
<dbReference type="GO" id="GO:0019288">
    <property type="term" value="P:isopentenyl diphosphate biosynthetic process, methylerythritol 4-phosphate pathway"/>
    <property type="evidence" value="ECO:0007669"/>
    <property type="project" value="InterPro"/>
</dbReference>
<dbReference type="InterPro" id="IPR003451">
    <property type="entry name" value="LytB/IspH"/>
</dbReference>
<comment type="caution">
    <text evidence="9">The sequence shown here is derived from an EMBL/GenBank/DDBJ whole genome shotgun (WGS) entry which is preliminary data.</text>
</comment>
<organism evidence="9 10">
    <name type="scientific">Pelagicoccus albus</name>
    <dbReference type="NCBI Taxonomy" id="415222"/>
    <lineage>
        <taxon>Bacteria</taxon>
        <taxon>Pseudomonadati</taxon>
        <taxon>Verrucomicrobiota</taxon>
        <taxon>Opitutia</taxon>
        <taxon>Puniceicoccales</taxon>
        <taxon>Pelagicoccaceae</taxon>
        <taxon>Pelagicoccus</taxon>
    </lineage>
</organism>
<comment type="cofactor">
    <cofactor evidence="1">
        <name>[4Fe-4S] cluster</name>
        <dbReference type="ChEBI" id="CHEBI:49883"/>
    </cofactor>
</comment>
<dbReference type="GO" id="GO:0050992">
    <property type="term" value="P:dimethylallyl diphosphate biosynthetic process"/>
    <property type="evidence" value="ECO:0007669"/>
    <property type="project" value="InterPro"/>
</dbReference>
<dbReference type="PANTHER" id="PTHR31619">
    <property type="entry name" value="4-HYDROXY-3-METHYLBUT-2-ENYL DIPHOSPHATE REDUCTASE, CHLOROPLASTIC"/>
    <property type="match status" value="1"/>
</dbReference>
<keyword evidence="2" id="KW-0004">4Fe-4S</keyword>
<keyword evidence="5" id="KW-0408">Iron</keyword>
<dbReference type="GO" id="GO:0046872">
    <property type="term" value="F:metal ion binding"/>
    <property type="evidence" value="ECO:0007669"/>
    <property type="project" value="UniProtKB-KW"/>
</dbReference>
<evidence type="ECO:0000256" key="7">
    <source>
        <dbReference type="ARBA" id="ARBA00046313"/>
    </source>
</evidence>
<gene>
    <name evidence="9" type="primary">ispH</name>
    <name evidence="9" type="ORF">H5P27_08405</name>
</gene>
<evidence type="ECO:0000256" key="5">
    <source>
        <dbReference type="ARBA" id="ARBA00023004"/>
    </source>
</evidence>
<evidence type="ECO:0000256" key="4">
    <source>
        <dbReference type="ARBA" id="ARBA00023002"/>
    </source>
</evidence>
<dbReference type="NCBIfam" id="TIGR00216">
    <property type="entry name" value="ispH_lytB"/>
    <property type="match status" value="1"/>
</dbReference>
<evidence type="ECO:0000256" key="2">
    <source>
        <dbReference type="ARBA" id="ARBA00022485"/>
    </source>
</evidence>
<dbReference type="Gene3D" id="3.40.50.11270">
    <property type="match status" value="1"/>
</dbReference>
<evidence type="ECO:0000313" key="9">
    <source>
        <dbReference type="EMBL" id="MBC2606065.1"/>
    </source>
</evidence>
<dbReference type="CDD" id="cd13944">
    <property type="entry name" value="lytB_ispH"/>
    <property type="match status" value="1"/>
</dbReference>
<proteinExistence type="predicted"/>
<dbReference type="EMBL" id="JACHVC010000007">
    <property type="protein sequence ID" value="MBC2606065.1"/>
    <property type="molecule type" value="Genomic_DNA"/>
</dbReference>
<dbReference type="Pfam" id="PF02401">
    <property type="entry name" value="LYTB"/>
    <property type="match status" value="1"/>
</dbReference>
<sequence length="546" mass="61529">MVVRRGKNCGMLKPFAYGENSVGDARDRLQSLGREERLVEVSPGLYFVALDEMEVPAALQEEGWFGESLQAFYQESVLSEDTVAFIRADAIRIPYLYLNPNDYIYRFRAERERNRKVYQFDDSSVALYHSALCDAIKAVKRAKERSATSPARLDFGATEFLLPSHFGFCLGVQNAIERAYETLAANPGKRVFMLSELIHNPFVNNDLQARGLKYLQSDKGIPLIEEASGKAYWDSLSDEDIVIIPAFGARDEDKLRLIERGLPIRQYDATCMLVEKVWKAARRYGEQGYTIVIHGKAEHEETKATFSNSAKYAPSVVIRDMKEAANLSAVIKAETEEEKQCLFEPFRSLASVGFDPVKDLDRLALINQTTLLRNETLKIIAHFEETLTSVYGEAEITDHLAMSSKGDTLCYATQVNQDALAKALDEDIDAAIVVGGKNSSNTFQLYRLCRERFGKRAFYIQSEANILSRSEIEHFIFPYDPNDPKQGIMEPRPFLPAKDRIKVLVTGGASCPDGILQQIICRINGFFPKESIRSVEEVLQEVGKED</sequence>
<keyword evidence="4 9" id="KW-0560">Oxidoreductase</keyword>
<comment type="pathway">
    <text evidence="7">Isoprenoid biosynthesis; isopentenyl diphosphate biosynthesis via DXP pathway; isopentenyl diphosphate from 1-deoxy-D-xylulose 5-phosphate: step 6/6.</text>
</comment>
<evidence type="ECO:0000256" key="1">
    <source>
        <dbReference type="ARBA" id="ARBA00001966"/>
    </source>
</evidence>
<evidence type="ECO:0000256" key="3">
    <source>
        <dbReference type="ARBA" id="ARBA00022723"/>
    </source>
</evidence>
<evidence type="ECO:0000256" key="6">
    <source>
        <dbReference type="ARBA" id="ARBA00023014"/>
    </source>
</evidence>
<evidence type="ECO:0000256" key="8">
    <source>
        <dbReference type="ARBA" id="ARBA00046314"/>
    </source>
</evidence>
<dbReference type="Proteomes" id="UP000526501">
    <property type="component" value="Unassembled WGS sequence"/>
</dbReference>
<name>A0A7X1E7S2_9BACT</name>
<dbReference type="PANTHER" id="PTHR31619:SF5">
    <property type="entry name" value="4-HYDROXY-3-METHYLBUT-2-ENYL DIPHOSPHATE REDUCTASE, CHLOROPLASTIC"/>
    <property type="match status" value="1"/>
</dbReference>
<dbReference type="GO" id="GO:0051745">
    <property type="term" value="F:4-hydroxy-3-methylbut-2-enyl diphosphate reductase activity"/>
    <property type="evidence" value="ECO:0007669"/>
    <property type="project" value="UniProtKB-EC"/>
</dbReference>
<dbReference type="AlphaFoldDB" id="A0A7X1E7S2"/>
<accession>A0A7X1E7S2</accession>
<reference evidence="9 10" key="1">
    <citation type="submission" date="2020-07" db="EMBL/GenBank/DDBJ databases">
        <authorList>
            <person name="Feng X."/>
        </authorList>
    </citation>
    <scope>NUCLEOTIDE SEQUENCE [LARGE SCALE GENOMIC DNA]</scope>
    <source>
        <strain evidence="9 10">JCM23202</strain>
    </source>
</reference>
<evidence type="ECO:0000313" key="10">
    <source>
        <dbReference type="Proteomes" id="UP000526501"/>
    </source>
</evidence>
<keyword evidence="10" id="KW-1185">Reference proteome</keyword>
<dbReference type="GO" id="GO:0051539">
    <property type="term" value="F:4 iron, 4 sulfur cluster binding"/>
    <property type="evidence" value="ECO:0007669"/>
    <property type="project" value="UniProtKB-KW"/>
</dbReference>
<keyword evidence="3" id="KW-0479">Metal-binding</keyword>
<protein>
    <submittedName>
        <fullName evidence="9">4-hydroxy-3-methylbut-2-enyl diphosphate reductase</fullName>
        <ecNumber evidence="9">1.17.7.4</ecNumber>
    </submittedName>
</protein>
<dbReference type="EC" id="1.17.7.4" evidence="9"/>
<dbReference type="Gene3D" id="3.40.1010.20">
    <property type="entry name" value="4-hydroxy-3-methylbut-2-enyl diphosphate reductase, catalytic domain"/>
    <property type="match status" value="2"/>
</dbReference>